<name>A0A9K3NYW0_HELAN</name>
<accession>A0A9K3NYW0</accession>
<proteinExistence type="predicted"/>
<keyword evidence="2" id="KW-1185">Reference proteome</keyword>
<evidence type="ECO:0000313" key="2">
    <source>
        <dbReference type="Proteomes" id="UP000215914"/>
    </source>
</evidence>
<dbReference type="AlphaFoldDB" id="A0A9K3NYW0"/>
<reference evidence="1" key="1">
    <citation type="journal article" date="2017" name="Nature">
        <title>The sunflower genome provides insights into oil metabolism, flowering and Asterid evolution.</title>
        <authorList>
            <person name="Badouin H."/>
            <person name="Gouzy J."/>
            <person name="Grassa C.J."/>
            <person name="Murat F."/>
            <person name="Staton S.E."/>
            <person name="Cottret L."/>
            <person name="Lelandais-Briere C."/>
            <person name="Owens G.L."/>
            <person name="Carrere S."/>
            <person name="Mayjonade B."/>
            <person name="Legrand L."/>
            <person name="Gill N."/>
            <person name="Kane N.C."/>
            <person name="Bowers J.E."/>
            <person name="Hubner S."/>
            <person name="Bellec A."/>
            <person name="Berard A."/>
            <person name="Berges H."/>
            <person name="Blanchet N."/>
            <person name="Boniface M.C."/>
            <person name="Brunel D."/>
            <person name="Catrice O."/>
            <person name="Chaidir N."/>
            <person name="Claudel C."/>
            <person name="Donnadieu C."/>
            <person name="Faraut T."/>
            <person name="Fievet G."/>
            <person name="Helmstetter N."/>
            <person name="King M."/>
            <person name="Knapp S.J."/>
            <person name="Lai Z."/>
            <person name="Le Paslier M.C."/>
            <person name="Lippi Y."/>
            <person name="Lorenzon L."/>
            <person name="Mandel J.R."/>
            <person name="Marage G."/>
            <person name="Marchand G."/>
            <person name="Marquand E."/>
            <person name="Bret-Mestries E."/>
            <person name="Morien E."/>
            <person name="Nambeesan S."/>
            <person name="Nguyen T."/>
            <person name="Pegot-Espagnet P."/>
            <person name="Pouilly N."/>
            <person name="Raftis F."/>
            <person name="Sallet E."/>
            <person name="Schiex T."/>
            <person name="Thomas J."/>
            <person name="Vandecasteele C."/>
            <person name="Vares D."/>
            <person name="Vear F."/>
            <person name="Vautrin S."/>
            <person name="Crespi M."/>
            <person name="Mangin B."/>
            <person name="Burke J.M."/>
            <person name="Salse J."/>
            <person name="Munos S."/>
            <person name="Vincourt P."/>
            <person name="Rieseberg L.H."/>
            <person name="Langlade N.B."/>
        </authorList>
    </citation>
    <scope>NUCLEOTIDE SEQUENCE</scope>
    <source>
        <tissue evidence="1">Leaves</tissue>
    </source>
</reference>
<evidence type="ECO:0000313" key="1">
    <source>
        <dbReference type="EMBL" id="KAF5817594.1"/>
    </source>
</evidence>
<reference evidence="1" key="2">
    <citation type="submission" date="2020-06" db="EMBL/GenBank/DDBJ databases">
        <title>Helianthus annuus Genome sequencing and assembly Release 2.</title>
        <authorList>
            <person name="Gouzy J."/>
            <person name="Langlade N."/>
            <person name="Munos S."/>
        </authorList>
    </citation>
    <scope>NUCLEOTIDE SEQUENCE</scope>
    <source>
        <tissue evidence="1">Leaves</tissue>
    </source>
</reference>
<dbReference type="Gramene" id="mRNA:HanXRQr2_Chr02g0054851">
    <property type="protein sequence ID" value="CDS:HanXRQr2_Chr02g0054851.1"/>
    <property type="gene ID" value="HanXRQr2_Chr02g0054851"/>
</dbReference>
<dbReference type="Proteomes" id="UP000215914">
    <property type="component" value="Unassembled WGS sequence"/>
</dbReference>
<dbReference type="Gene3D" id="1.10.150.240">
    <property type="entry name" value="Putative phosphatase, domain 2"/>
    <property type="match status" value="1"/>
</dbReference>
<organism evidence="1 2">
    <name type="scientific">Helianthus annuus</name>
    <name type="common">Common sunflower</name>
    <dbReference type="NCBI Taxonomy" id="4232"/>
    <lineage>
        <taxon>Eukaryota</taxon>
        <taxon>Viridiplantae</taxon>
        <taxon>Streptophyta</taxon>
        <taxon>Embryophyta</taxon>
        <taxon>Tracheophyta</taxon>
        <taxon>Spermatophyta</taxon>
        <taxon>Magnoliopsida</taxon>
        <taxon>eudicotyledons</taxon>
        <taxon>Gunneridae</taxon>
        <taxon>Pentapetalae</taxon>
        <taxon>asterids</taxon>
        <taxon>campanulids</taxon>
        <taxon>Asterales</taxon>
        <taxon>Asteraceae</taxon>
        <taxon>Asteroideae</taxon>
        <taxon>Heliantheae alliance</taxon>
        <taxon>Heliantheae</taxon>
        <taxon>Helianthus</taxon>
    </lineage>
</organism>
<dbReference type="EMBL" id="MNCJ02000317">
    <property type="protein sequence ID" value="KAF5817594.1"/>
    <property type="molecule type" value="Genomic_DNA"/>
</dbReference>
<sequence length="168" mass="19194">MPGICQEYARNILGIYQEYARNMPGICQEYARNIPGICQEYARNMPGICQEYARNMPGICQEYARNMPGICQEYARNMPYGRSINTTIPSLHLPHHHTSTLSLSLSRKATAKHPLSIHQFFGFDHHIPSPYKYQGSRIRRLGANGKRMTSFSCFYPPYLRLDSSLASS</sequence>
<protein>
    <submittedName>
        <fullName evidence="1">Uncharacterized protein</fullName>
    </submittedName>
</protein>
<comment type="caution">
    <text evidence="1">The sequence shown here is derived from an EMBL/GenBank/DDBJ whole genome shotgun (WGS) entry which is preliminary data.</text>
</comment>
<gene>
    <name evidence="1" type="ORF">HanXRQr2_Chr02g0054851</name>
</gene>
<dbReference type="InterPro" id="IPR023198">
    <property type="entry name" value="PGP-like_dom2"/>
</dbReference>